<protein>
    <submittedName>
        <fullName evidence="4">Beta-lactamase/transpeptidase-like protein</fullName>
    </submittedName>
</protein>
<proteinExistence type="inferred from homology"/>
<feature type="chain" id="PRO_5012372542" evidence="2">
    <location>
        <begin position="20"/>
        <end position="599"/>
    </location>
</feature>
<sequence length="599" mass="66644">MRLIHALSVLSLKLSPWFGSSHSMVDREQGVPHDVKDFARLPEHMSKYVEEVRTELGVPSIGIAVVKRVNDDDGHGSWESAIGTFGTANVQGDPVTKDSLFAIASNTKFFTALSVGMLIENGTKLPSGEPLKWDTKIKVIFPGIQFPEPSQTDLLNVIDLMSMHSGMPRHDYGFYNSDYKEIINALPHLRASAEIRQAYQYCNIGFVILSGIIPELTGTPFHEFVQQHFFDPLDMTSSYLKATVASATGKWTDSALRIGINKPECRKQWTENRKLDASCLGQVHRFGPWTDTDYLEMGGAGGAILSLVDMTKWIKELLDPQVVPADLIKKAGHPYTPITDPTWPELGAESYGLGQISFSFRGHQVVTHSGGLPGATSLLLRLVNDDYGIMIATNEGDLSMSVLYGLGHRFLEDHLGLEPIDWVERYTDQWVNRKNENQVIAPKHPKPSPSRKEVEGMYEHPVYGSFDIRAVEPLSVSMDSLDSNVQALITEQFSDHLEGIYFAHVRMIFANYIVFTRVSGNVFSWTALDLYPTLNEDRSKSKVFGNALAPATGSAFISSKGIGMFGNFWGAGDAVPVEKAEEDMDYVEKRAEVWFKKVE</sequence>
<organism evidence="4 5">
    <name type="scientific">Kockovaella imperatae</name>
    <dbReference type="NCBI Taxonomy" id="4999"/>
    <lineage>
        <taxon>Eukaryota</taxon>
        <taxon>Fungi</taxon>
        <taxon>Dikarya</taxon>
        <taxon>Basidiomycota</taxon>
        <taxon>Agaricomycotina</taxon>
        <taxon>Tremellomycetes</taxon>
        <taxon>Tremellales</taxon>
        <taxon>Cuniculitremaceae</taxon>
        <taxon>Kockovaella</taxon>
    </lineage>
</organism>
<dbReference type="InParanoid" id="A0A1Y1UGL3"/>
<evidence type="ECO:0000256" key="2">
    <source>
        <dbReference type="SAM" id="SignalP"/>
    </source>
</evidence>
<comment type="similarity">
    <text evidence="1">Belongs to the peptidase S12 family.</text>
</comment>
<dbReference type="PANTHER" id="PTHR46825">
    <property type="entry name" value="D-ALANYL-D-ALANINE-CARBOXYPEPTIDASE/ENDOPEPTIDASE AMPH"/>
    <property type="match status" value="1"/>
</dbReference>
<keyword evidence="2" id="KW-0732">Signal</keyword>
<dbReference type="AlphaFoldDB" id="A0A1Y1UGL3"/>
<dbReference type="PANTHER" id="PTHR46825:SF15">
    <property type="entry name" value="BETA-LACTAMASE-RELATED DOMAIN-CONTAINING PROTEIN"/>
    <property type="match status" value="1"/>
</dbReference>
<dbReference type="InterPro" id="IPR050491">
    <property type="entry name" value="AmpC-like"/>
</dbReference>
<gene>
    <name evidence="4" type="ORF">BD324DRAFT_460118</name>
</gene>
<name>A0A1Y1UGL3_9TREE</name>
<dbReference type="SUPFAM" id="SSF56601">
    <property type="entry name" value="beta-lactamase/transpeptidase-like"/>
    <property type="match status" value="1"/>
</dbReference>
<keyword evidence="5" id="KW-1185">Reference proteome</keyword>
<dbReference type="InterPro" id="IPR012338">
    <property type="entry name" value="Beta-lactam/transpept-like"/>
</dbReference>
<dbReference type="GeneID" id="33554655"/>
<dbReference type="Gene3D" id="3.40.710.10">
    <property type="entry name" value="DD-peptidase/beta-lactamase superfamily"/>
    <property type="match status" value="1"/>
</dbReference>
<dbReference type="OrthoDB" id="5946976at2759"/>
<dbReference type="STRING" id="4999.A0A1Y1UGL3"/>
<comment type="caution">
    <text evidence="4">The sequence shown here is derived from an EMBL/GenBank/DDBJ whole genome shotgun (WGS) entry which is preliminary data.</text>
</comment>
<dbReference type="EMBL" id="NBSH01000007">
    <property type="protein sequence ID" value="ORX36667.1"/>
    <property type="molecule type" value="Genomic_DNA"/>
</dbReference>
<dbReference type="Pfam" id="PF00144">
    <property type="entry name" value="Beta-lactamase"/>
    <property type="match status" value="1"/>
</dbReference>
<evidence type="ECO:0000313" key="4">
    <source>
        <dbReference type="EMBL" id="ORX36667.1"/>
    </source>
</evidence>
<dbReference type="InterPro" id="IPR001466">
    <property type="entry name" value="Beta-lactam-related"/>
</dbReference>
<evidence type="ECO:0000313" key="5">
    <source>
        <dbReference type="Proteomes" id="UP000193218"/>
    </source>
</evidence>
<dbReference type="Proteomes" id="UP000193218">
    <property type="component" value="Unassembled WGS sequence"/>
</dbReference>
<evidence type="ECO:0000256" key="1">
    <source>
        <dbReference type="ARBA" id="ARBA00038215"/>
    </source>
</evidence>
<evidence type="ECO:0000259" key="3">
    <source>
        <dbReference type="Pfam" id="PF00144"/>
    </source>
</evidence>
<feature type="signal peptide" evidence="2">
    <location>
        <begin position="1"/>
        <end position="19"/>
    </location>
</feature>
<feature type="domain" description="Beta-lactamase-related" evidence="3">
    <location>
        <begin position="85"/>
        <end position="396"/>
    </location>
</feature>
<dbReference type="RefSeq" id="XP_021870736.1">
    <property type="nucleotide sequence ID" value="XM_022012847.1"/>
</dbReference>
<reference evidence="4 5" key="1">
    <citation type="submission" date="2017-03" db="EMBL/GenBank/DDBJ databases">
        <title>Widespread Adenine N6-methylation of Active Genes in Fungi.</title>
        <authorList>
            <consortium name="DOE Joint Genome Institute"/>
            <person name="Mondo S.J."/>
            <person name="Dannebaum R.O."/>
            <person name="Kuo R.C."/>
            <person name="Louie K.B."/>
            <person name="Bewick A.J."/>
            <person name="Labutti K."/>
            <person name="Haridas S."/>
            <person name="Kuo A."/>
            <person name="Salamov A."/>
            <person name="Ahrendt S.R."/>
            <person name="Lau R."/>
            <person name="Bowen B.P."/>
            <person name="Lipzen A."/>
            <person name="Sullivan W."/>
            <person name="Andreopoulos W.B."/>
            <person name="Clum A."/>
            <person name="Lindquist E."/>
            <person name="Daum C."/>
            <person name="Northen T.R."/>
            <person name="Ramamoorthy G."/>
            <person name="Schmitz R.J."/>
            <person name="Gryganskyi A."/>
            <person name="Culley D."/>
            <person name="Magnuson J."/>
            <person name="James T.Y."/>
            <person name="O'Malley M.A."/>
            <person name="Stajich J.E."/>
            <person name="Spatafora J.W."/>
            <person name="Visel A."/>
            <person name="Grigoriev I.V."/>
        </authorList>
    </citation>
    <scope>NUCLEOTIDE SEQUENCE [LARGE SCALE GENOMIC DNA]</scope>
    <source>
        <strain evidence="4 5">NRRL Y-17943</strain>
    </source>
</reference>
<accession>A0A1Y1UGL3</accession>